<proteinExistence type="predicted"/>
<evidence type="ECO:0000313" key="1">
    <source>
        <dbReference type="EMBL" id="KKL28370.1"/>
    </source>
</evidence>
<gene>
    <name evidence="1" type="ORF">LCGC14_2375820</name>
</gene>
<dbReference type="AlphaFoldDB" id="A0A0F9C2F6"/>
<sequence>MATVYTGASSGVLEKMGSCKDCLVCELILQGENPIRIRTMIREQGGLWKEEGGPELVDAYCGWAFLHLHGILSVADWMVDFYSEIGEEFPFDWEFYFSQVGGG</sequence>
<dbReference type="EMBL" id="LAZR01035121">
    <property type="protein sequence ID" value="KKL28370.1"/>
    <property type="molecule type" value="Genomic_DNA"/>
</dbReference>
<comment type="caution">
    <text evidence="1">The sequence shown here is derived from an EMBL/GenBank/DDBJ whole genome shotgun (WGS) entry which is preliminary data.</text>
</comment>
<organism evidence="1">
    <name type="scientific">marine sediment metagenome</name>
    <dbReference type="NCBI Taxonomy" id="412755"/>
    <lineage>
        <taxon>unclassified sequences</taxon>
        <taxon>metagenomes</taxon>
        <taxon>ecological metagenomes</taxon>
    </lineage>
</organism>
<accession>A0A0F9C2F6</accession>
<reference evidence="1" key="1">
    <citation type="journal article" date="2015" name="Nature">
        <title>Complex archaea that bridge the gap between prokaryotes and eukaryotes.</title>
        <authorList>
            <person name="Spang A."/>
            <person name="Saw J.H."/>
            <person name="Jorgensen S.L."/>
            <person name="Zaremba-Niedzwiedzka K."/>
            <person name="Martijn J."/>
            <person name="Lind A.E."/>
            <person name="van Eijk R."/>
            <person name="Schleper C."/>
            <person name="Guy L."/>
            <person name="Ettema T.J."/>
        </authorList>
    </citation>
    <scope>NUCLEOTIDE SEQUENCE</scope>
</reference>
<protein>
    <submittedName>
        <fullName evidence="1">Uncharacterized protein</fullName>
    </submittedName>
</protein>
<name>A0A0F9C2F6_9ZZZZ</name>